<dbReference type="Proteomes" id="UP000826921">
    <property type="component" value="Unassembled WGS sequence"/>
</dbReference>
<proteinExistence type="predicted"/>
<dbReference type="AlphaFoldDB" id="A0AB35FV81"/>
<sequence>MKLNEPLETSFEFEGKTFEIDCPFDVVLDVFEMFDDDVLNDVEKLQLAIEIMTGEVIEDPELASQIWKYIDEHFITVKKDPVIYDRQGNPMPVVDEDDKARLIDFEIDAQDIYASFIQAYGINLLDEQGKLTWAEFMALLNGLPDDTSMMKIVQIRSWKPSSHDSSEYKGLMRKLQRKYSLDREEE</sequence>
<protein>
    <submittedName>
        <fullName evidence="1">Bacteriophage Gp15 family protein</fullName>
    </submittedName>
</protein>
<evidence type="ECO:0000313" key="2">
    <source>
        <dbReference type="Proteomes" id="UP000826921"/>
    </source>
</evidence>
<dbReference type="EMBL" id="JAHZQA010000003">
    <property type="protein sequence ID" value="MBZ2127363.1"/>
    <property type="molecule type" value="Genomic_DNA"/>
</dbReference>
<evidence type="ECO:0000313" key="1">
    <source>
        <dbReference type="EMBL" id="MBZ2127363.1"/>
    </source>
</evidence>
<dbReference type="RefSeq" id="WP_061596451.1">
    <property type="nucleotide sequence ID" value="NZ_JAHZQA010000003.1"/>
</dbReference>
<comment type="caution">
    <text evidence="1">The sequence shown here is derived from an EMBL/GenBank/DDBJ whole genome shotgun (WGS) entry which is preliminary data.</text>
</comment>
<organism evidence="1 2">
    <name type="scientific">Streptococcus gordonii</name>
    <dbReference type="NCBI Taxonomy" id="1302"/>
    <lineage>
        <taxon>Bacteria</taxon>
        <taxon>Bacillati</taxon>
        <taxon>Bacillota</taxon>
        <taxon>Bacilli</taxon>
        <taxon>Lactobacillales</taxon>
        <taxon>Streptococcaceae</taxon>
        <taxon>Streptococcus</taxon>
    </lineage>
</organism>
<gene>
    <name evidence="1" type="ORF">K1I74_04710</name>
</gene>
<dbReference type="InterPro" id="IPR009660">
    <property type="entry name" value="Phage_A500_Gp15"/>
</dbReference>
<name>A0AB35FV81_STRGN</name>
<accession>A0AB35FV81</accession>
<dbReference type="Pfam" id="PF06854">
    <property type="entry name" value="Phage_Gp15"/>
    <property type="match status" value="1"/>
</dbReference>
<reference evidence="1" key="1">
    <citation type="submission" date="2021-07" db="EMBL/GenBank/DDBJ databases">
        <title>Occurrence of streptococci in the human mouth that bind to a non-human glycan.</title>
        <authorList>
            <person name="Cross B."/>
            <person name="Thamadilok S."/>
            <person name="Bensing B."/>
            <person name="Sasmal A."/>
            <person name="Khedri Z."/>
            <person name="Deng L."/>
            <person name="Yu H."/>
            <person name="Mehta A."/>
            <person name="Aluvathingal J."/>
            <person name="Nadendla S."/>
            <person name="Vickerman M."/>
            <person name="Chen X."/>
            <person name="Dewhirst F."/>
            <person name="Gill A."/>
            <person name="Lettrichova I."/>
            <person name="Diaz S."/>
            <person name="Gill S."/>
            <person name="Tettelin H."/>
            <person name="Iverson T."/>
            <person name="Sullam P."/>
            <person name="Varki A."/>
            <person name="Ruhl S."/>
        </authorList>
    </citation>
    <scope>NUCLEOTIDE SEQUENCE</scope>
    <source>
        <strain evidence="1">SK9</strain>
    </source>
</reference>